<dbReference type="EMBL" id="UINC01000307">
    <property type="protein sequence ID" value="SUZ52978.1"/>
    <property type="molecule type" value="Genomic_DNA"/>
</dbReference>
<gene>
    <name evidence="1" type="ORF">METZ01_LOCUS5832</name>
</gene>
<reference evidence="1" key="1">
    <citation type="submission" date="2018-05" db="EMBL/GenBank/DDBJ databases">
        <authorList>
            <person name="Lanie J.A."/>
            <person name="Ng W.-L."/>
            <person name="Kazmierczak K.M."/>
            <person name="Andrzejewski T.M."/>
            <person name="Davidsen T.M."/>
            <person name="Wayne K.J."/>
            <person name="Tettelin H."/>
            <person name="Glass J.I."/>
            <person name="Rusch D."/>
            <person name="Podicherti R."/>
            <person name="Tsui H.-C.T."/>
            <person name="Winkler M.E."/>
        </authorList>
    </citation>
    <scope>NUCLEOTIDE SEQUENCE</scope>
</reference>
<sequence length="141" mass="16327">MLFLFSASTLFAEYRAYELEVFDRIANTSRKVITSFSPSDFIQVNGGPQRIGIIIRASWICYGDTSLYKKVCPTPKAINPRFQQGDRVQIVLKKHLTDQWLGVIENSFFRPGLRSNVYGVRFTERGNLYTRYYESNLKKVP</sequence>
<evidence type="ECO:0000313" key="1">
    <source>
        <dbReference type="EMBL" id="SUZ52978.1"/>
    </source>
</evidence>
<accession>A0A381NGM6</accession>
<proteinExistence type="predicted"/>
<organism evidence="1">
    <name type="scientific">marine metagenome</name>
    <dbReference type="NCBI Taxonomy" id="408172"/>
    <lineage>
        <taxon>unclassified sequences</taxon>
        <taxon>metagenomes</taxon>
        <taxon>ecological metagenomes</taxon>
    </lineage>
</organism>
<name>A0A381NGM6_9ZZZZ</name>
<protein>
    <submittedName>
        <fullName evidence="1">Uncharacterized protein</fullName>
    </submittedName>
</protein>
<dbReference type="AlphaFoldDB" id="A0A381NGM6"/>